<organism evidence="3 5">
    <name type="scientific">Peronospora effusa</name>
    <dbReference type="NCBI Taxonomy" id="542832"/>
    <lineage>
        <taxon>Eukaryota</taxon>
        <taxon>Sar</taxon>
        <taxon>Stramenopiles</taxon>
        <taxon>Oomycota</taxon>
        <taxon>Peronosporomycetes</taxon>
        <taxon>Peronosporales</taxon>
        <taxon>Peronosporaceae</taxon>
        <taxon>Peronospora</taxon>
    </lineage>
</organism>
<evidence type="ECO:0000259" key="2">
    <source>
        <dbReference type="Pfam" id="PF24181"/>
    </source>
</evidence>
<reference evidence="5 6" key="1">
    <citation type="submission" date="2018-06" db="EMBL/GenBank/DDBJ databases">
        <title>Comparative genomics of downy mildews reveals potential adaptations to biotrophy.</title>
        <authorList>
            <person name="Fletcher K."/>
            <person name="Klosterman S.J."/>
            <person name="Derevnina L."/>
            <person name="Martin F."/>
            <person name="Koike S."/>
            <person name="Reyes Chin-Wo S."/>
            <person name="Mou B."/>
            <person name="Michelmore R."/>
        </authorList>
    </citation>
    <scope>NUCLEOTIDE SEQUENCE [LARGE SCALE GENOMIC DNA]</scope>
    <source>
        <strain evidence="4 6">R13</strain>
        <strain evidence="3 5">R14</strain>
    </source>
</reference>
<dbReference type="Pfam" id="PF24181">
    <property type="entry name" value="TPR_TTI1_C"/>
    <property type="match status" value="2"/>
</dbReference>
<dbReference type="InterPro" id="IPR057566">
    <property type="entry name" value="TPR_TTI1_N"/>
</dbReference>
<feature type="domain" description="TTI1 C-terminal TPR" evidence="2">
    <location>
        <begin position="1028"/>
        <end position="1110"/>
    </location>
</feature>
<comment type="caution">
    <text evidence="3">The sequence shown here is derived from an EMBL/GenBank/DDBJ whole genome shotgun (WGS) entry which is preliminary data.</text>
</comment>
<evidence type="ECO:0000313" key="6">
    <source>
        <dbReference type="Proteomes" id="UP000286097"/>
    </source>
</evidence>
<dbReference type="Proteomes" id="UP000282087">
    <property type="component" value="Unassembled WGS sequence"/>
</dbReference>
<evidence type="ECO:0000313" key="4">
    <source>
        <dbReference type="EMBL" id="RQM09234.1"/>
    </source>
</evidence>
<feature type="domain" description="TTI1 N-terminal TPR" evidence="1">
    <location>
        <begin position="147"/>
        <end position="396"/>
    </location>
</feature>
<dbReference type="Pfam" id="PF24173">
    <property type="entry name" value="TPR_TTI1_N"/>
    <property type="match status" value="1"/>
</dbReference>
<evidence type="ECO:0000313" key="3">
    <source>
        <dbReference type="EMBL" id="RMX69363.1"/>
    </source>
</evidence>
<name>A0A3M6VT99_9STRA</name>
<dbReference type="InterPro" id="IPR057567">
    <property type="entry name" value="TPR_TTI1_C"/>
</dbReference>
<dbReference type="Pfam" id="PF24176">
    <property type="entry name" value="TPR_TTI1_2nd"/>
    <property type="match status" value="1"/>
</dbReference>
<dbReference type="VEuPathDB" id="FungiDB:DD237_000355"/>
<proteinExistence type="predicted"/>
<dbReference type="SUPFAM" id="SSF48371">
    <property type="entry name" value="ARM repeat"/>
    <property type="match status" value="1"/>
</dbReference>
<protein>
    <submittedName>
        <fullName evidence="3">Uncharacterized protein</fullName>
    </submittedName>
</protein>
<feature type="domain" description="TTI1 C-terminal TPR" evidence="2">
    <location>
        <begin position="833"/>
        <end position="995"/>
    </location>
</feature>
<dbReference type="InterPro" id="IPR052587">
    <property type="entry name" value="TELO2-interacting_protein_1"/>
</dbReference>
<dbReference type="GO" id="GO:0005737">
    <property type="term" value="C:cytoplasm"/>
    <property type="evidence" value="ECO:0007669"/>
    <property type="project" value="TreeGrafter"/>
</dbReference>
<gene>
    <name evidence="4" type="ORF">DD237_000355</name>
    <name evidence="3" type="ORF">DD238_001318</name>
</gene>
<keyword evidence="5" id="KW-1185">Reference proteome</keyword>
<dbReference type="PANTHER" id="PTHR18460">
    <property type="entry name" value="TEL2 INTERACTING PROTEIN 1 TTI1 FAMILY MEMBER"/>
    <property type="match status" value="1"/>
</dbReference>
<dbReference type="InterPro" id="IPR049362">
    <property type="entry name" value="TTI1_rpt"/>
</dbReference>
<dbReference type="EMBL" id="QLLG01000027">
    <property type="protein sequence ID" value="RMX69363.1"/>
    <property type="molecule type" value="Genomic_DNA"/>
</dbReference>
<accession>A0A3M6VT99</accession>
<dbReference type="PANTHER" id="PTHR18460:SF3">
    <property type="entry name" value="TELO2-INTERACTING PROTEIN 1 HOMOLOG"/>
    <property type="match status" value="1"/>
</dbReference>
<evidence type="ECO:0000259" key="1">
    <source>
        <dbReference type="Pfam" id="PF24173"/>
    </source>
</evidence>
<dbReference type="Pfam" id="PF21547">
    <property type="entry name" value="TTI1"/>
    <property type="match status" value="1"/>
</dbReference>
<dbReference type="OrthoDB" id="49511at2759"/>
<dbReference type="Proteomes" id="UP000286097">
    <property type="component" value="Unassembled WGS sequence"/>
</dbReference>
<dbReference type="EMBL" id="QKXF01000762">
    <property type="protein sequence ID" value="RQM09234.1"/>
    <property type="molecule type" value="Genomic_DNA"/>
</dbReference>
<dbReference type="InterPro" id="IPR016024">
    <property type="entry name" value="ARM-type_fold"/>
</dbReference>
<dbReference type="STRING" id="542832.A0A3M6VT99"/>
<evidence type="ECO:0000313" key="5">
    <source>
        <dbReference type="Proteomes" id="UP000282087"/>
    </source>
</evidence>
<dbReference type="Gene3D" id="1.25.10.10">
    <property type="entry name" value="Leucine-rich Repeat Variant"/>
    <property type="match status" value="1"/>
</dbReference>
<dbReference type="AlphaFoldDB" id="A0A3M6VT99"/>
<sequence length="1169" mass="129720">MAEVATYVELCTRLSRFVQVHPRDTLGKELQEILNDLLALFDRIELSALSNDLEIDAPLVGLAAMDDLVLLSLHKLLGSFILHSYSFLLQEHSFKVFSRVLRRCKSRMIGNSPGQVQRRLNFVQSCVLYLPPPPEATDTKEEMPDTVTLATQPEELRLAILQSLRELLEEQNQEPKKQMIQLQVDQQHFFAYLVASLLHVAQRDRCREAALQAIEVLKCVLLFIRDPLTLRQYLPGVAAGFWKSANAPQQASKVIVAALQGLAIALDLCIGDDHLPGSGDGRMKQKQQRFTLEAIRQSVEINATERDDIDSVDVASNDDDKWLETTAMNLDLLLSRMFAASATAVADGTSTGLPRSSWRVRCALAKLCGTVMLQCRRALRISFFRCYDELLVLRGDAITEVAKEADKVLQKLRILALSSEERLQVLPEMADRFQMLLSTLVLKVATVHEATKVHLVRTLRGYVEFLGSSLTPYLDASIESIYTSLCRVVSFAALDIELVVHQSLSNPAKSNENSDNAPTSIVVSQFQKRLRFFNEEASVREVLAMLREIGAVSTPAGFIDCAFTLLSETNTKATETGGAEVVLVLNELLRAYCPNNKCSIHAVDVHLVGRILEDLLVLEAWDKHNSPADRGLSKAFASQCALMVECIGVCAEILGAKFKPFLLYVLYPLVEQLGSHSVEVERAALAALEKIYLFTGYKSLEALFQANMDYFVDALCARLEQLDAYPMTAFVVEALLRHTRLASLPLVDEVASSLLRSVDLYQDSPHVDGLLRALKNLLGSIARDAQEAEGEKVQTLGDDELEKSSNSRSLLSDFIHEMKVLENDGIDALEIKAEGGDEENHSVPESSDLASVKGAMPLEYDEVQSSSHDGDQGNEEENTAASAYRALVIDIMDRCGYFLVNSDPIACCMVLSLIDEGVRFLSKHRRQLLPLVARMWPEMLPRLRVKNRAIITSTVRVMTTLAEAAGDFVGDRFVETVWPILRSQLQTIHFDSDAKSPQLTRSMLLLSKSSIEAPQVVNAQSPGLGTEMEKPTDNELSAVSISRKTQEIHQLLAILSCLTMVCQQSETMTRLVPEIVRTCCSYLSRSAPREVVEQTLELFAALVQLNGDEVFCTVAALADWIPPTPPSSRFSAYGPDAAQHFYQSHLSGLSGQAQTCQDNARVLMKRLFR</sequence>
<dbReference type="InterPro" id="IPR011989">
    <property type="entry name" value="ARM-like"/>
</dbReference>